<protein>
    <submittedName>
        <fullName evidence="2">Uncharacterized protein</fullName>
    </submittedName>
</protein>
<reference evidence="3" key="1">
    <citation type="journal article" date="2015" name="Nat. Genet.">
        <title>The genome and transcriptome of the zoonotic hookworm Ancylostoma ceylanicum identify infection-specific gene families.</title>
        <authorList>
            <person name="Schwarz E.M."/>
            <person name="Hu Y."/>
            <person name="Antoshechkin I."/>
            <person name="Miller M.M."/>
            <person name="Sternberg P.W."/>
            <person name="Aroian R.V."/>
        </authorList>
    </citation>
    <scope>NUCLEOTIDE SEQUENCE</scope>
    <source>
        <strain evidence="3">HY135</strain>
    </source>
</reference>
<gene>
    <name evidence="2" type="primary">Acey_s0031.g2264</name>
    <name evidence="2" type="ORF">Y032_0031g2264</name>
</gene>
<feature type="signal peptide" evidence="1">
    <location>
        <begin position="1"/>
        <end position="18"/>
    </location>
</feature>
<accession>A0A016UPL1</accession>
<keyword evidence="3" id="KW-1185">Reference proteome</keyword>
<name>A0A016UPL1_9BILA</name>
<dbReference type="STRING" id="53326.A0A016UPL1"/>
<evidence type="ECO:0000313" key="3">
    <source>
        <dbReference type="Proteomes" id="UP000024635"/>
    </source>
</evidence>
<sequence length="127" mass="14558">MWWVVFLISVMVPLHSRGFDADFVDEDDGPFISIATEQPKTFLGRPQTECEHYKFACKRFMKCFCDCNEQLIPASNLESAGEKLSDEKREEAKHIMTNPCVGMFAFCLSVDFFTLRSVLKLQSPDAF</sequence>
<proteinExistence type="predicted"/>
<evidence type="ECO:0000256" key="1">
    <source>
        <dbReference type="SAM" id="SignalP"/>
    </source>
</evidence>
<keyword evidence="1" id="KW-0732">Signal</keyword>
<dbReference type="AlphaFoldDB" id="A0A016UPL1"/>
<evidence type="ECO:0000313" key="2">
    <source>
        <dbReference type="EMBL" id="EYC17080.1"/>
    </source>
</evidence>
<organism evidence="2 3">
    <name type="scientific">Ancylostoma ceylanicum</name>
    <dbReference type="NCBI Taxonomy" id="53326"/>
    <lineage>
        <taxon>Eukaryota</taxon>
        <taxon>Metazoa</taxon>
        <taxon>Ecdysozoa</taxon>
        <taxon>Nematoda</taxon>
        <taxon>Chromadorea</taxon>
        <taxon>Rhabditida</taxon>
        <taxon>Rhabditina</taxon>
        <taxon>Rhabditomorpha</taxon>
        <taxon>Strongyloidea</taxon>
        <taxon>Ancylostomatidae</taxon>
        <taxon>Ancylostomatinae</taxon>
        <taxon>Ancylostoma</taxon>
    </lineage>
</organism>
<feature type="chain" id="PRO_5001489588" evidence="1">
    <location>
        <begin position="19"/>
        <end position="127"/>
    </location>
</feature>
<comment type="caution">
    <text evidence="2">The sequence shown here is derived from an EMBL/GenBank/DDBJ whole genome shotgun (WGS) entry which is preliminary data.</text>
</comment>
<dbReference type="OrthoDB" id="5792517at2759"/>
<dbReference type="Proteomes" id="UP000024635">
    <property type="component" value="Unassembled WGS sequence"/>
</dbReference>
<dbReference type="EMBL" id="JARK01001367">
    <property type="protein sequence ID" value="EYC17080.1"/>
    <property type="molecule type" value="Genomic_DNA"/>
</dbReference>